<reference evidence="1" key="1">
    <citation type="submission" date="2021-01" db="EMBL/GenBank/DDBJ databases">
        <authorList>
            <person name="Corre E."/>
            <person name="Pelletier E."/>
            <person name="Niang G."/>
            <person name="Scheremetjew M."/>
            <person name="Finn R."/>
            <person name="Kale V."/>
            <person name="Holt S."/>
            <person name="Cochrane G."/>
            <person name="Meng A."/>
            <person name="Brown T."/>
            <person name="Cohen L."/>
        </authorList>
    </citation>
    <scope>NUCLEOTIDE SEQUENCE</scope>
    <source>
        <strain evidence="1">SAG 11-49</strain>
    </source>
</reference>
<proteinExistence type="predicted"/>
<organism evidence="1">
    <name type="scientific">Chlamydomonas leiostraca</name>
    <dbReference type="NCBI Taxonomy" id="1034604"/>
    <lineage>
        <taxon>Eukaryota</taxon>
        <taxon>Viridiplantae</taxon>
        <taxon>Chlorophyta</taxon>
        <taxon>core chlorophytes</taxon>
        <taxon>Chlorophyceae</taxon>
        <taxon>CS clade</taxon>
        <taxon>Chlamydomonadales</taxon>
        <taxon>Chlamydomonadaceae</taxon>
        <taxon>Chlamydomonas</taxon>
    </lineage>
</organism>
<sequence length="375" mass="43560">MFLAGLHNLPWPVFCAWLGLFIRTFAGASRWEVATNASLQIILAREALTRHSVDPGPDSLRNRLLVPILHTHKLNVSELDESGLQYHWALRCSITSLKKHLEPATPIDVFVFVRPQYVAIAPDWLTEHEHVHVLPLHEDGFRMPMAQLRPRDMSWSGGFSDEYRMMGDWRLTFQPAFAKGLGYQFVLQFDSDSYVMEPSKINLVHFMRSKTIWFANNHAFFYEVKGYMQGLPELTAFWIRTRRFNVKGPLYTKTRPANISGLHTIENAITALEPFWTGWPGRMLSGFFVVIDMHWWFDRWVSDFVELVVKTGAHIEHRWNELSVQSIIWDVFVPEAHSYSFSPVEEIHGGHSRLVEQLYMHCFGYLNTTNTTYGM</sequence>
<dbReference type="AlphaFoldDB" id="A0A7S0RCI1"/>
<protein>
    <submittedName>
        <fullName evidence="1">Uncharacterized protein</fullName>
    </submittedName>
</protein>
<dbReference type="EMBL" id="HBFB01010427">
    <property type="protein sequence ID" value="CAD8673678.1"/>
    <property type="molecule type" value="Transcribed_RNA"/>
</dbReference>
<name>A0A7S0RCI1_9CHLO</name>
<dbReference type="InterPro" id="IPR029044">
    <property type="entry name" value="Nucleotide-diphossugar_trans"/>
</dbReference>
<accession>A0A7S0RCI1</accession>
<gene>
    <name evidence="1" type="ORF">CLEI1391_LOCUS5941</name>
</gene>
<dbReference type="Gene3D" id="3.90.550.10">
    <property type="entry name" value="Spore Coat Polysaccharide Biosynthesis Protein SpsA, Chain A"/>
    <property type="match status" value="1"/>
</dbReference>
<evidence type="ECO:0000313" key="1">
    <source>
        <dbReference type="EMBL" id="CAD8673678.1"/>
    </source>
</evidence>